<evidence type="ECO:0000256" key="7">
    <source>
        <dbReference type="ARBA" id="ARBA00023004"/>
    </source>
</evidence>
<dbReference type="GO" id="GO:0009055">
    <property type="term" value="F:electron transfer activity"/>
    <property type="evidence" value="ECO:0007669"/>
    <property type="project" value="TreeGrafter"/>
</dbReference>
<dbReference type="FunCoup" id="H3A8K9">
    <property type="interactions" value="1036"/>
</dbReference>
<dbReference type="InParanoid" id="H3A8K9"/>
<dbReference type="eggNOG" id="KOG3309">
    <property type="taxonomic scope" value="Eukaryota"/>
</dbReference>
<dbReference type="SUPFAM" id="SSF54292">
    <property type="entry name" value="2Fe-2S ferredoxin-like"/>
    <property type="match status" value="1"/>
</dbReference>
<dbReference type="Gene3D" id="3.10.20.30">
    <property type="match status" value="1"/>
</dbReference>
<evidence type="ECO:0000256" key="11">
    <source>
        <dbReference type="ARBA" id="ARBA00034078"/>
    </source>
</evidence>
<dbReference type="InterPro" id="IPR001055">
    <property type="entry name" value="Adrenodoxin-like"/>
</dbReference>
<organism evidence="17 18">
    <name type="scientific">Latimeria chalumnae</name>
    <name type="common">Coelacanth</name>
    <dbReference type="NCBI Taxonomy" id="7897"/>
    <lineage>
        <taxon>Eukaryota</taxon>
        <taxon>Metazoa</taxon>
        <taxon>Chordata</taxon>
        <taxon>Craniata</taxon>
        <taxon>Vertebrata</taxon>
        <taxon>Euteleostomi</taxon>
        <taxon>Coelacanthiformes</taxon>
        <taxon>Coelacanthidae</taxon>
        <taxon>Latimeria</taxon>
    </lineage>
</organism>
<dbReference type="HOGENOM" id="CLU_082632_0_2_1"/>
<dbReference type="EMBL" id="AFYH01203281">
    <property type="status" value="NOT_ANNOTATED_CDS"/>
    <property type="molecule type" value="Genomic_DNA"/>
</dbReference>
<evidence type="ECO:0000256" key="10">
    <source>
        <dbReference type="ARBA" id="ARBA00032838"/>
    </source>
</evidence>
<dbReference type="KEGG" id="lcm:102345985"/>
<dbReference type="OrthoDB" id="268593at2759"/>
<dbReference type="OMA" id="VVMGYEG"/>
<sequence>MAACRLLRAGVSWARRAGALAGPEAPLSWRNARGPRGWPGAGRGFSTTAAQQKEEESQASEDLDDVVNVVYIDRSGKRIPVKAKVGDNALYLAHQHGIDLEGACEASLACSTCHVYVSEDHYDKLPTPEEREDDMLDMAPLLKETSRLGCQIILTKELDGIELTLPQITRNFYVDGHVPKPH</sequence>
<keyword evidence="3" id="KW-0813">Transport</keyword>
<dbReference type="FunFam" id="3.10.20.30:FF:000013">
    <property type="entry name" value="Adrenodoxin, mitochondrial"/>
    <property type="match status" value="1"/>
</dbReference>
<evidence type="ECO:0000256" key="4">
    <source>
        <dbReference type="ARBA" id="ARBA00022714"/>
    </source>
</evidence>
<dbReference type="EMBL" id="AFYH01203284">
    <property type="status" value="NOT_ANNOTATED_CDS"/>
    <property type="molecule type" value="Genomic_DNA"/>
</dbReference>
<evidence type="ECO:0000256" key="12">
    <source>
        <dbReference type="ARBA" id="ARBA00040942"/>
    </source>
</evidence>
<dbReference type="PANTHER" id="PTHR23426">
    <property type="entry name" value="FERREDOXIN/ADRENODOXIN"/>
    <property type="match status" value="1"/>
</dbReference>
<evidence type="ECO:0000256" key="2">
    <source>
        <dbReference type="ARBA" id="ARBA00010914"/>
    </source>
</evidence>
<dbReference type="GeneTree" id="ENSGT00940000161143"/>
<keyword evidence="5" id="KW-0479">Metal-binding</keyword>
<evidence type="ECO:0000256" key="6">
    <source>
        <dbReference type="ARBA" id="ARBA00022982"/>
    </source>
</evidence>
<dbReference type="PROSITE" id="PS51085">
    <property type="entry name" value="2FE2S_FER_2"/>
    <property type="match status" value="1"/>
</dbReference>
<evidence type="ECO:0000256" key="14">
    <source>
        <dbReference type="ARBA" id="ARBA00058507"/>
    </source>
</evidence>
<dbReference type="InterPro" id="IPR001041">
    <property type="entry name" value="2Fe-2S_ferredoxin-type"/>
</dbReference>
<accession>H3A8K9</accession>
<dbReference type="EMBL" id="AFYH01203285">
    <property type="status" value="NOT_ANNOTATED_CDS"/>
    <property type="molecule type" value="Genomic_DNA"/>
</dbReference>
<feature type="domain" description="2Fe-2S ferredoxin-type" evidence="16">
    <location>
        <begin position="68"/>
        <end position="169"/>
    </location>
</feature>
<dbReference type="GO" id="GO:0140647">
    <property type="term" value="P:P450-containing electron transport chain"/>
    <property type="evidence" value="ECO:0007669"/>
    <property type="project" value="InterPro"/>
</dbReference>
<dbReference type="STRING" id="7897.ENSLACP00000005980"/>
<dbReference type="PROSITE" id="PS00814">
    <property type="entry name" value="ADX"/>
    <property type="match status" value="1"/>
</dbReference>
<gene>
    <name evidence="17" type="primary">FDX2</name>
</gene>
<keyword evidence="9" id="KW-0496">Mitochondrion</keyword>
<protein>
    <recommendedName>
        <fullName evidence="12">Ferredoxin-2, mitochondrial</fullName>
    </recommendedName>
    <alternativeName>
        <fullName evidence="10">Adrenodoxin-like protein</fullName>
    </alternativeName>
    <alternativeName>
        <fullName evidence="13">Ferredoxin-1-like protein</fullName>
    </alternativeName>
</protein>
<comment type="subcellular location">
    <subcellularLocation>
        <location evidence="1">Mitochondrion matrix</location>
    </subcellularLocation>
</comment>
<keyword evidence="7" id="KW-0408">Iron</keyword>
<dbReference type="InterPro" id="IPR036010">
    <property type="entry name" value="2Fe-2S_ferredoxin-like_sf"/>
</dbReference>
<dbReference type="Proteomes" id="UP000008672">
    <property type="component" value="Unassembled WGS sequence"/>
</dbReference>
<evidence type="ECO:0000256" key="13">
    <source>
        <dbReference type="ARBA" id="ARBA00041497"/>
    </source>
</evidence>
<reference evidence="18" key="1">
    <citation type="submission" date="2011-08" db="EMBL/GenBank/DDBJ databases">
        <title>The draft genome of Latimeria chalumnae.</title>
        <authorList>
            <person name="Di Palma F."/>
            <person name="Alfoldi J."/>
            <person name="Johnson J."/>
            <person name="Berlin A."/>
            <person name="Gnerre S."/>
            <person name="Jaffe D."/>
            <person name="MacCallum I."/>
            <person name="Young S."/>
            <person name="Walker B.J."/>
            <person name="Lander E."/>
            <person name="Lindblad-Toh K."/>
        </authorList>
    </citation>
    <scope>NUCLEOTIDE SEQUENCE [LARGE SCALE GENOMIC DNA]</scope>
    <source>
        <strain evidence="18">Wild caught</strain>
    </source>
</reference>
<evidence type="ECO:0000256" key="3">
    <source>
        <dbReference type="ARBA" id="ARBA00022448"/>
    </source>
</evidence>
<dbReference type="GO" id="GO:0051537">
    <property type="term" value="F:2 iron, 2 sulfur cluster binding"/>
    <property type="evidence" value="ECO:0007669"/>
    <property type="project" value="UniProtKB-KW"/>
</dbReference>
<comment type="cofactor">
    <cofactor evidence="11">
        <name>[2Fe-2S] cluster</name>
        <dbReference type="ChEBI" id="CHEBI:190135"/>
    </cofactor>
</comment>
<evidence type="ECO:0000259" key="16">
    <source>
        <dbReference type="PROSITE" id="PS51085"/>
    </source>
</evidence>
<dbReference type="AlphaFoldDB" id="H3A8K9"/>
<dbReference type="GeneID" id="102345985"/>
<dbReference type="RefSeq" id="XP_006009124.1">
    <property type="nucleotide sequence ID" value="XM_006009062.3"/>
</dbReference>
<keyword evidence="4" id="KW-0001">2Fe-2S</keyword>
<proteinExistence type="inferred from homology"/>
<dbReference type="Bgee" id="ENSLACG00000005309">
    <property type="expression patterns" value="Expressed in pelvic fin and 6 other cell types or tissues"/>
</dbReference>
<dbReference type="PRINTS" id="PR00355">
    <property type="entry name" value="ADRENODOXIN"/>
</dbReference>
<dbReference type="GO" id="GO:0005759">
    <property type="term" value="C:mitochondrial matrix"/>
    <property type="evidence" value="ECO:0007669"/>
    <property type="project" value="UniProtKB-SubCell"/>
</dbReference>
<dbReference type="Ensembl" id="ENSLACT00000006032.1">
    <property type="protein sequence ID" value="ENSLACP00000005980.1"/>
    <property type="gene ID" value="ENSLACG00000005309.1"/>
</dbReference>
<dbReference type="InterPro" id="IPR012675">
    <property type="entry name" value="Beta-grasp_dom_sf"/>
</dbReference>
<feature type="region of interest" description="Disordered" evidence="15">
    <location>
        <begin position="25"/>
        <end position="61"/>
    </location>
</feature>
<evidence type="ECO:0000256" key="9">
    <source>
        <dbReference type="ARBA" id="ARBA00023128"/>
    </source>
</evidence>
<dbReference type="EMBL" id="AFYH01203283">
    <property type="status" value="NOT_ANNOTATED_CDS"/>
    <property type="molecule type" value="Genomic_DNA"/>
</dbReference>
<dbReference type="PANTHER" id="PTHR23426:SF65">
    <property type="entry name" value="FERREDOXIN-2, MITOCHONDRIAL"/>
    <property type="match status" value="1"/>
</dbReference>
<evidence type="ECO:0000256" key="8">
    <source>
        <dbReference type="ARBA" id="ARBA00023014"/>
    </source>
</evidence>
<keyword evidence="18" id="KW-1185">Reference proteome</keyword>
<dbReference type="GO" id="GO:0046872">
    <property type="term" value="F:metal ion binding"/>
    <property type="evidence" value="ECO:0007669"/>
    <property type="project" value="UniProtKB-KW"/>
</dbReference>
<dbReference type="InterPro" id="IPR018298">
    <property type="entry name" value="Adrenodoxin_Fe-S_BS"/>
</dbReference>
<evidence type="ECO:0000256" key="1">
    <source>
        <dbReference type="ARBA" id="ARBA00004305"/>
    </source>
</evidence>
<dbReference type="CTD" id="112812"/>
<evidence type="ECO:0000313" key="17">
    <source>
        <dbReference type="Ensembl" id="ENSLACP00000005980.1"/>
    </source>
</evidence>
<dbReference type="Pfam" id="PF00111">
    <property type="entry name" value="Fer2"/>
    <property type="match status" value="1"/>
</dbReference>
<dbReference type="EMBL" id="AFYH01203282">
    <property type="status" value="NOT_ANNOTATED_CDS"/>
    <property type="molecule type" value="Genomic_DNA"/>
</dbReference>
<comment type="function">
    <text evidence="14">Electron donor, of the core iron-sulfur cluster (ISC) assembly complex, that acts to reduce the persulfide into sulfide during [2Fe-2S] clusters assembly on the scaffolding protein ISCU. The core iron-sulfur cluster (ISC) assembly complex is involved in the de novo synthesis of a [2Fe-2S] cluster, the first step of the mitochondrial iron-sulfur protein biogenesis. This process is initiated by the cysteine desulfurase complex (NFS1:LYRM4:NDUFAB1) that produces persulfide which is delivered on the scaffold protein ISCU in a FXN-dependent manner. Then this complex is stabilized by FDX2 which provides reducing equivalents to accomplish the [2Fe-2S] cluster assembly. Finally, the [2Fe-2S] cluster is transferred from ISCU to chaperone proteins, including HSCB, HSPA9 and GLRX5. Essential for coenzyme Q biosynthesis: together with FDXR, transfers the electrons required for the hydroxylation reaction performed by COQ6.</text>
</comment>
<reference evidence="17" key="2">
    <citation type="submission" date="2025-08" db="UniProtKB">
        <authorList>
            <consortium name="Ensembl"/>
        </authorList>
    </citation>
    <scope>IDENTIFICATION</scope>
</reference>
<evidence type="ECO:0000256" key="15">
    <source>
        <dbReference type="SAM" id="MobiDB-lite"/>
    </source>
</evidence>
<dbReference type="CDD" id="cd00207">
    <property type="entry name" value="fer2"/>
    <property type="match status" value="1"/>
</dbReference>
<name>H3A8K9_LATCH</name>
<keyword evidence="8" id="KW-0411">Iron-sulfur</keyword>
<evidence type="ECO:0000313" key="18">
    <source>
        <dbReference type="Proteomes" id="UP000008672"/>
    </source>
</evidence>
<reference evidence="17" key="3">
    <citation type="submission" date="2025-09" db="UniProtKB">
        <authorList>
            <consortium name="Ensembl"/>
        </authorList>
    </citation>
    <scope>IDENTIFICATION</scope>
</reference>
<comment type="similarity">
    <text evidence="2">Belongs to the adrenodoxin/putidaredoxin family.</text>
</comment>
<keyword evidence="6" id="KW-0249">Electron transport</keyword>
<evidence type="ECO:0000256" key="5">
    <source>
        <dbReference type="ARBA" id="ARBA00022723"/>
    </source>
</evidence>